<evidence type="ECO:0000256" key="4">
    <source>
        <dbReference type="ARBA" id="ARBA00022475"/>
    </source>
</evidence>
<evidence type="ECO:0000256" key="1">
    <source>
        <dbReference type="ARBA" id="ARBA00004429"/>
    </source>
</evidence>
<keyword evidence="7 9" id="KW-1133">Transmembrane helix</keyword>
<dbReference type="PROSITE" id="PS51012">
    <property type="entry name" value="ABC_TM2"/>
    <property type="match status" value="1"/>
</dbReference>
<keyword evidence="4 9" id="KW-1003">Cell membrane</keyword>
<dbReference type="InterPro" id="IPR013525">
    <property type="entry name" value="ABC2_TM"/>
</dbReference>
<evidence type="ECO:0000256" key="9">
    <source>
        <dbReference type="RuleBase" id="RU361157"/>
    </source>
</evidence>
<organism evidence="11 12">
    <name type="scientific">Novosphingobium mangrovi</name>
    <name type="common">ex Huang et al. 2023</name>
    <dbReference type="NCBI Taxonomy" id="2976432"/>
    <lineage>
        <taxon>Bacteria</taxon>
        <taxon>Pseudomonadati</taxon>
        <taxon>Pseudomonadota</taxon>
        <taxon>Alphaproteobacteria</taxon>
        <taxon>Sphingomonadales</taxon>
        <taxon>Sphingomonadaceae</taxon>
        <taxon>Novosphingobium</taxon>
    </lineage>
</organism>
<keyword evidence="12" id="KW-1185">Reference proteome</keyword>
<protein>
    <recommendedName>
        <fullName evidence="9">Transport permease protein</fullName>
    </recommendedName>
</protein>
<comment type="similarity">
    <text evidence="2 9">Belongs to the ABC-2 integral membrane protein family.</text>
</comment>
<feature type="transmembrane region" description="Helical" evidence="9">
    <location>
        <begin position="31"/>
        <end position="53"/>
    </location>
</feature>
<feature type="domain" description="ABC transmembrane type-2" evidence="10">
    <location>
        <begin position="32"/>
        <end position="250"/>
    </location>
</feature>
<keyword evidence="5" id="KW-0997">Cell inner membrane</keyword>
<evidence type="ECO:0000313" key="12">
    <source>
        <dbReference type="Proteomes" id="UP001165583"/>
    </source>
</evidence>
<keyword evidence="8 9" id="KW-0472">Membrane</keyword>
<comment type="caution">
    <text evidence="11">The sequence shown here is derived from an EMBL/GenBank/DDBJ whole genome shotgun (WGS) entry which is preliminary data.</text>
</comment>
<evidence type="ECO:0000256" key="3">
    <source>
        <dbReference type="ARBA" id="ARBA00022448"/>
    </source>
</evidence>
<keyword evidence="3 9" id="KW-0813">Transport</keyword>
<evidence type="ECO:0000313" key="11">
    <source>
        <dbReference type="EMBL" id="MCT2398392.1"/>
    </source>
</evidence>
<dbReference type="PANTHER" id="PTHR30413">
    <property type="entry name" value="INNER MEMBRANE TRANSPORT PERMEASE"/>
    <property type="match status" value="1"/>
</dbReference>
<evidence type="ECO:0000259" key="10">
    <source>
        <dbReference type="PROSITE" id="PS51012"/>
    </source>
</evidence>
<dbReference type="RefSeq" id="WP_260043524.1">
    <property type="nucleotide sequence ID" value="NZ_JANZXA010000001.1"/>
</dbReference>
<evidence type="ECO:0000256" key="7">
    <source>
        <dbReference type="ARBA" id="ARBA00022989"/>
    </source>
</evidence>
<sequence length="258" mass="28893">MNLRSRTALHWRDLLLELVGRDLKIRYQRSAIGLGWSLMKPLSQLLVFATVFSKVLPLNIENYTTFVFTGVLAWSWFSTSLTSSTIAVTANRELVRRPGFPVFLLPVLTIVSQGVHFLLALPLLLICAVVQTGLPGPAIVSLPLVIVMQFLLTLGVCYLAAAAHVYFRDVEHLVGICVMLGFYVTPVFYRPIQADHTFAFLTTLNPFAWLLECYRSIFLGHAFPDAITLAKLLVVSVPLVAIGAWVFRHVSYRFVDEL</sequence>
<feature type="transmembrane region" description="Helical" evidence="9">
    <location>
        <begin position="138"/>
        <end position="161"/>
    </location>
</feature>
<dbReference type="EMBL" id="JANZXA010000001">
    <property type="protein sequence ID" value="MCT2398392.1"/>
    <property type="molecule type" value="Genomic_DNA"/>
</dbReference>
<comment type="subcellular location">
    <subcellularLocation>
        <location evidence="1 9">Cell inner membrane</location>
        <topology evidence="1 9">Multi-pass membrane protein</topology>
    </subcellularLocation>
</comment>
<dbReference type="PANTHER" id="PTHR30413:SF8">
    <property type="entry name" value="TRANSPORT PERMEASE PROTEIN"/>
    <property type="match status" value="1"/>
</dbReference>
<feature type="transmembrane region" description="Helical" evidence="9">
    <location>
        <begin position="102"/>
        <end position="126"/>
    </location>
</feature>
<dbReference type="Proteomes" id="UP001165583">
    <property type="component" value="Unassembled WGS sequence"/>
</dbReference>
<feature type="transmembrane region" description="Helical" evidence="9">
    <location>
        <begin position="173"/>
        <end position="192"/>
    </location>
</feature>
<evidence type="ECO:0000256" key="2">
    <source>
        <dbReference type="ARBA" id="ARBA00007783"/>
    </source>
</evidence>
<feature type="transmembrane region" description="Helical" evidence="9">
    <location>
        <begin position="65"/>
        <end position="90"/>
    </location>
</feature>
<gene>
    <name evidence="11" type="ORF">NZK81_02405</name>
</gene>
<dbReference type="InterPro" id="IPR047817">
    <property type="entry name" value="ABC2_TM_bact-type"/>
</dbReference>
<feature type="transmembrane region" description="Helical" evidence="9">
    <location>
        <begin position="229"/>
        <end position="247"/>
    </location>
</feature>
<proteinExistence type="inferred from homology"/>
<evidence type="ECO:0000256" key="6">
    <source>
        <dbReference type="ARBA" id="ARBA00022692"/>
    </source>
</evidence>
<name>A0ABT2I0R0_9SPHN</name>
<evidence type="ECO:0000256" key="5">
    <source>
        <dbReference type="ARBA" id="ARBA00022519"/>
    </source>
</evidence>
<accession>A0ABT2I0R0</accession>
<keyword evidence="6 9" id="KW-0812">Transmembrane</keyword>
<dbReference type="Pfam" id="PF01061">
    <property type="entry name" value="ABC2_membrane"/>
    <property type="match status" value="1"/>
</dbReference>
<reference evidence="11" key="1">
    <citation type="submission" date="2022-09" db="EMBL/GenBank/DDBJ databases">
        <title>Novosphingobium sp. Nov., a polycyclic aromatic hydrocarbon-degrading bacterium isolated form mangrove sediments in HongKong.</title>
        <authorList>
            <person name="Hu Z."/>
        </authorList>
    </citation>
    <scope>NUCLEOTIDE SEQUENCE</scope>
    <source>
        <strain evidence="11">HK4-1</strain>
    </source>
</reference>
<evidence type="ECO:0000256" key="8">
    <source>
        <dbReference type="ARBA" id="ARBA00023136"/>
    </source>
</evidence>